<gene>
    <name evidence="6" type="ORF">HT585_23165</name>
</gene>
<evidence type="ECO:0000256" key="3">
    <source>
        <dbReference type="ARBA" id="ARBA00022448"/>
    </source>
</evidence>
<name>A0A7Y6UQ88_9HYPH</name>
<accession>A0A7Y6UQ88</accession>
<dbReference type="PIRSF" id="PIRSF002741">
    <property type="entry name" value="MppA"/>
    <property type="match status" value="1"/>
</dbReference>
<dbReference type="Gene3D" id="3.40.190.10">
    <property type="entry name" value="Periplasmic binding protein-like II"/>
    <property type="match status" value="1"/>
</dbReference>
<dbReference type="InterPro" id="IPR030678">
    <property type="entry name" value="Peptide/Ni-bd"/>
</dbReference>
<dbReference type="PANTHER" id="PTHR30290">
    <property type="entry name" value="PERIPLASMIC BINDING COMPONENT OF ABC TRANSPORTER"/>
    <property type="match status" value="1"/>
</dbReference>
<evidence type="ECO:0000259" key="5">
    <source>
        <dbReference type="Pfam" id="PF00496"/>
    </source>
</evidence>
<dbReference type="GO" id="GO:0015833">
    <property type="term" value="P:peptide transport"/>
    <property type="evidence" value="ECO:0007669"/>
    <property type="project" value="TreeGrafter"/>
</dbReference>
<keyword evidence="3" id="KW-0813">Transport</keyword>
<sequence>MTTATIVQPRLRLEDPHDCTDANDVLCVFDAFFDGLVRFGKDGGYSPAIAESWIVSRDARDWTFVLRENLLFHDGSDCDATAVILSLRRMARADKGYTLGAPGVWHQYLGDAQISAPDRRTVKIALTHPMADLLDVLVYGYVIAPAALERYERGDATTPIGTGPYRFETFTEGYEITGSRFEGWHGARPANAGIRFLLEPDASRRQNMLLAGNAQVANSLGSQQSCDLDDTGGHTRIVSLVPVSIIYLFNSASGPFADPRVRRATNLALDRNALVETVVGGAARPLLGFVSPSHFGAEDSALDMSRDLAEAKRLLIDAGHGGGLVINVDCPTRLPDEAEALTAAIGLQLADIGISFRVHRHEDREAYAHGVRLKKVHDMCVFDSSPLSTFRVLAEKIDARTRGSWWLGYHNGEVERLIDEGRRTTDNTARAAIYASTYRLLQQDPPWLYLYNPLRVTGLAGKHPQWRMRPDAVLDVTMLPDFGQAADHHD</sequence>
<comment type="caution">
    <text evidence="6">The sequence shown here is derived from an EMBL/GenBank/DDBJ whole genome shotgun (WGS) entry which is preliminary data.</text>
</comment>
<keyword evidence="7" id="KW-1185">Reference proteome</keyword>
<dbReference type="Pfam" id="PF00496">
    <property type="entry name" value="SBP_bac_5"/>
    <property type="match status" value="1"/>
</dbReference>
<feature type="domain" description="Solute-binding protein family 5" evidence="5">
    <location>
        <begin position="45"/>
        <end position="381"/>
    </location>
</feature>
<dbReference type="SUPFAM" id="SSF53850">
    <property type="entry name" value="Periplasmic binding protein-like II"/>
    <property type="match status" value="1"/>
</dbReference>
<dbReference type="GO" id="GO:0043190">
    <property type="term" value="C:ATP-binding cassette (ABC) transporter complex"/>
    <property type="evidence" value="ECO:0007669"/>
    <property type="project" value="InterPro"/>
</dbReference>
<keyword evidence="4" id="KW-0732">Signal</keyword>
<organism evidence="6 7">
    <name type="scientific">Ensifer oleiphilus</name>
    <dbReference type="NCBI Taxonomy" id="2742698"/>
    <lineage>
        <taxon>Bacteria</taxon>
        <taxon>Pseudomonadati</taxon>
        <taxon>Pseudomonadota</taxon>
        <taxon>Alphaproteobacteria</taxon>
        <taxon>Hyphomicrobiales</taxon>
        <taxon>Rhizobiaceae</taxon>
        <taxon>Sinorhizobium/Ensifer group</taxon>
        <taxon>Ensifer</taxon>
    </lineage>
</organism>
<dbReference type="Gene3D" id="3.10.105.10">
    <property type="entry name" value="Dipeptide-binding Protein, Domain 3"/>
    <property type="match status" value="1"/>
</dbReference>
<dbReference type="EMBL" id="JABWDU010000007">
    <property type="protein sequence ID" value="NVD41774.1"/>
    <property type="molecule type" value="Genomic_DNA"/>
</dbReference>
<dbReference type="RefSeq" id="WP_176355166.1">
    <property type="nucleotide sequence ID" value="NZ_JABWDU010000007.1"/>
</dbReference>
<dbReference type="GO" id="GO:1904680">
    <property type="term" value="F:peptide transmembrane transporter activity"/>
    <property type="evidence" value="ECO:0007669"/>
    <property type="project" value="TreeGrafter"/>
</dbReference>
<dbReference type="InterPro" id="IPR000914">
    <property type="entry name" value="SBP_5_dom"/>
</dbReference>
<evidence type="ECO:0000256" key="1">
    <source>
        <dbReference type="ARBA" id="ARBA00004418"/>
    </source>
</evidence>
<dbReference type="InterPro" id="IPR039424">
    <property type="entry name" value="SBP_5"/>
</dbReference>
<dbReference type="AlphaFoldDB" id="A0A7Y6UQ88"/>
<protein>
    <submittedName>
        <fullName evidence="6">Peptide ABC transporter substrate-binding protein</fullName>
    </submittedName>
</protein>
<dbReference type="Gene3D" id="3.90.76.10">
    <property type="entry name" value="Dipeptide-binding Protein, Domain 1"/>
    <property type="match status" value="1"/>
</dbReference>
<dbReference type="Proteomes" id="UP000520198">
    <property type="component" value="Unassembled WGS sequence"/>
</dbReference>
<evidence type="ECO:0000313" key="7">
    <source>
        <dbReference type="Proteomes" id="UP000520198"/>
    </source>
</evidence>
<evidence type="ECO:0000313" key="6">
    <source>
        <dbReference type="EMBL" id="NVD41774.1"/>
    </source>
</evidence>
<proteinExistence type="inferred from homology"/>
<evidence type="ECO:0000256" key="4">
    <source>
        <dbReference type="ARBA" id="ARBA00022729"/>
    </source>
</evidence>
<dbReference type="GO" id="GO:0030288">
    <property type="term" value="C:outer membrane-bounded periplasmic space"/>
    <property type="evidence" value="ECO:0007669"/>
    <property type="project" value="UniProtKB-ARBA"/>
</dbReference>
<comment type="similarity">
    <text evidence="2">Belongs to the bacterial solute-binding protein 5 family.</text>
</comment>
<comment type="subcellular location">
    <subcellularLocation>
        <location evidence="1">Periplasm</location>
    </subcellularLocation>
</comment>
<dbReference type="PANTHER" id="PTHR30290:SF9">
    <property type="entry name" value="OLIGOPEPTIDE-BINDING PROTEIN APPA"/>
    <property type="match status" value="1"/>
</dbReference>
<evidence type="ECO:0000256" key="2">
    <source>
        <dbReference type="ARBA" id="ARBA00005695"/>
    </source>
</evidence>
<reference evidence="6 7" key="1">
    <citation type="submission" date="2020-06" db="EMBL/GenBank/DDBJ databases">
        <authorList>
            <person name="Grouzdev D.S."/>
        </authorList>
    </citation>
    <scope>NUCLEOTIDE SEQUENCE [LARGE SCALE GENOMIC DNA]</scope>
    <source>
        <strain evidence="6 7">HO-A22</strain>
    </source>
</reference>